<accession>A0A5C4J7U1</accession>
<organism evidence="1 2">
    <name type="scientific">Actinomadura soli</name>
    <dbReference type="NCBI Taxonomy" id="2508997"/>
    <lineage>
        <taxon>Bacteria</taxon>
        <taxon>Bacillati</taxon>
        <taxon>Actinomycetota</taxon>
        <taxon>Actinomycetes</taxon>
        <taxon>Streptosporangiales</taxon>
        <taxon>Thermomonosporaceae</taxon>
        <taxon>Actinomadura</taxon>
    </lineage>
</organism>
<keyword evidence="2" id="KW-1185">Reference proteome</keyword>
<dbReference type="RefSeq" id="WP_138647479.1">
    <property type="nucleotide sequence ID" value="NZ_VCKW01000135.1"/>
</dbReference>
<sequence>MPDHLMIPAPVRRQMAALSEGLRKLVFDVVLLLLEQPHPPGSRPYEGVADMYWLELDQVTIYYNAYGTGTIIIQQVVVND</sequence>
<dbReference type="EMBL" id="VCKW01000135">
    <property type="protein sequence ID" value="TMQ94151.1"/>
    <property type="molecule type" value="Genomic_DNA"/>
</dbReference>
<protein>
    <recommendedName>
        <fullName evidence="3">Type II toxin-antitoxin system RelE/ParE family toxin</fullName>
    </recommendedName>
</protein>
<comment type="caution">
    <text evidence="1">The sequence shown here is derived from an EMBL/GenBank/DDBJ whole genome shotgun (WGS) entry which is preliminary data.</text>
</comment>
<evidence type="ECO:0008006" key="3">
    <source>
        <dbReference type="Google" id="ProtNLM"/>
    </source>
</evidence>
<dbReference type="OrthoDB" id="3480423at2"/>
<name>A0A5C4J7U1_9ACTN</name>
<dbReference type="AlphaFoldDB" id="A0A5C4J7U1"/>
<dbReference type="Proteomes" id="UP000309174">
    <property type="component" value="Unassembled WGS sequence"/>
</dbReference>
<evidence type="ECO:0000313" key="1">
    <source>
        <dbReference type="EMBL" id="TMQ94151.1"/>
    </source>
</evidence>
<proteinExistence type="predicted"/>
<reference evidence="1 2" key="1">
    <citation type="submission" date="2019-05" db="EMBL/GenBank/DDBJ databases">
        <title>Draft genome sequence of Actinomadura sp. 14C53.</title>
        <authorList>
            <person name="Saricaoglu S."/>
            <person name="Isik K."/>
        </authorList>
    </citation>
    <scope>NUCLEOTIDE SEQUENCE [LARGE SCALE GENOMIC DNA]</scope>
    <source>
        <strain evidence="1 2">14C53</strain>
    </source>
</reference>
<evidence type="ECO:0000313" key="2">
    <source>
        <dbReference type="Proteomes" id="UP000309174"/>
    </source>
</evidence>
<gene>
    <name evidence="1" type="ORF">ETD83_24340</name>
</gene>